<dbReference type="Pfam" id="PF02557">
    <property type="entry name" value="VanY"/>
    <property type="match status" value="1"/>
</dbReference>
<name>A0ABT4STL4_9ACTN</name>
<keyword evidence="3" id="KW-0645">Protease</keyword>
<dbReference type="InterPro" id="IPR052179">
    <property type="entry name" value="DD-CPase-like"/>
</dbReference>
<proteinExistence type="predicted"/>
<keyword evidence="3" id="KW-0378">Hydrolase</keyword>
<evidence type="ECO:0000259" key="2">
    <source>
        <dbReference type="Pfam" id="PF02557"/>
    </source>
</evidence>
<feature type="compositionally biased region" description="Low complexity" evidence="1">
    <location>
        <begin position="7"/>
        <end position="36"/>
    </location>
</feature>
<feature type="domain" description="D-alanyl-D-alanine carboxypeptidase-like core" evidence="2">
    <location>
        <begin position="251"/>
        <end position="359"/>
    </location>
</feature>
<dbReference type="InterPro" id="IPR009045">
    <property type="entry name" value="Zn_M74/Hedgehog-like"/>
</dbReference>
<organism evidence="3 4">
    <name type="scientific">Nonomuraea ferruginea</name>
    <dbReference type="NCBI Taxonomy" id="46174"/>
    <lineage>
        <taxon>Bacteria</taxon>
        <taxon>Bacillati</taxon>
        <taxon>Actinomycetota</taxon>
        <taxon>Actinomycetes</taxon>
        <taxon>Streptosporangiales</taxon>
        <taxon>Streptosporangiaceae</taxon>
        <taxon>Nonomuraea</taxon>
    </lineage>
</organism>
<gene>
    <name evidence="3" type="ORF">OUY24_08145</name>
</gene>
<evidence type="ECO:0000313" key="4">
    <source>
        <dbReference type="Proteomes" id="UP001212498"/>
    </source>
</evidence>
<feature type="compositionally biased region" description="Basic and acidic residues" evidence="1">
    <location>
        <begin position="41"/>
        <end position="51"/>
    </location>
</feature>
<dbReference type="InterPro" id="IPR003709">
    <property type="entry name" value="VanY-like_core_dom"/>
</dbReference>
<dbReference type="SUPFAM" id="SSF55166">
    <property type="entry name" value="Hedgehog/DD-peptidase"/>
    <property type="match status" value="1"/>
</dbReference>
<dbReference type="EMBL" id="JAPNUD010000014">
    <property type="protein sequence ID" value="MDA0640587.1"/>
    <property type="molecule type" value="Genomic_DNA"/>
</dbReference>
<keyword evidence="3" id="KW-0121">Carboxypeptidase</keyword>
<reference evidence="3 4" key="1">
    <citation type="submission" date="2022-11" db="EMBL/GenBank/DDBJ databases">
        <title>Nonomuraea corallina sp. nov., a new species of the genus Nonomuraea isolated from sea side sediment in Thai sea.</title>
        <authorList>
            <person name="Ngamcharungchit C."/>
            <person name="Matsumoto A."/>
            <person name="Suriyachadkun C."/>
            <person name="Panbangred W."/>
            <person name="Inahashi Y."/>
            <person name="Intra B."/>
        </authorList>
    </citation>
    <scope>NUCLEOTIDE SEQUENCE [LARGE SCALE GENOMIC DNA]</scope>
    <source>
        <strain evidence="3 4">DSM 43553</strain>
    </source>
</reference>
<dbReference type="Proteomes" id="UP001212498">
    <property type="component" value="Unassembled WGS sequence"/>
</dbReference>
<protein>
    <submittedName>
        <fullName evidence="3">D-alanyl-D-alanine carboxypeptidase family protein</fullName>
    </submittedName>
</protein>
<dbReference type="GO" id="GO:0004180">
    <property type="term" value="F:carboxypeptidase activity"/>
    <property type="evidence" value="ECO:0007669"/>
    <property type="project" value="UniProtKB-KW"/>
</dbReference>
<comment type="caution">
    <text evidence="3">The sequence shown here is derived from an EMBL/GenBank/DDBJ whole genome shotgun (WGS) entry which is preliminary data.</text>
</comment>
<evidence type="ECO:0000313" key="3">
    <source>
        <dbReference type="EMBL" id="MDA0640587.1"/>
    </source>
</evidence>
<dbReference type="RefSeq" id="WP_271275772.1">
    <property type="nucleotide sequence ID" value="NZ_BAABFD010000032.1"/>
</dbReference>
<accession>A0ABT4STL4</accession>
<evidence type="ECO:0000256" key="1">
    <source>
        <dbReference type="SAM" id="MobiDB-lite"/>
    </source>
</evidence>
<keyword evidence="4" id="KW-1185">Reference proteome</keyword>
<sequence length="365" mass="40016">MTMTSLAGVPAAGAAQAAGQAAHAGQQSVREAAANKKANKRANENPKDLTALRKEAQRSAQELEDATKALEKRRTDFAAAEKELKEKLKALEVAERQLAQVRRPVSQLAELLYQQPVGADGVASFLAGDSNSDTLRALANVNHMVTVRQHAVEETSTLTLHTQRLAGDAQELRAGNLLAEAQMAAEIDLLRKKSDKVVKSLTQQLVKLGIKIDKVEKAALGCNPLRAATANDYPNGLIPTSMLCPLQQKGHSLRADAAIAFVSLNEAYRKQFGRPMCVTDAYRSLAEQQSVYYRRPGFAAVPGKSNHGLGLAVDLCGGVERFRSAEFNWLEKYGKKYGWIHPDWAYRSPFEPWHWEYDPEADSVL</sequence>
<dbReference type="PANTHER" id="PTHR34385:SF1">
    <property type="entry name" value="PEPTIDOGLYCAN L-ALANYL-D-GLUTAMATE ENDOPEPTIDASE CWLK"/>
    <property type="match status" value="1"/>
</dbReference>
<dbReference type="PANTHER" id="PTHR34385">
    <property type="entry name" value="D-ALANYL-D-ALANINE CARBOXYPEPTIDASE"/>
    <property type="match status" value="1"/>
</dbReference>
<dbReference type="CDD" id="cd14814">
    <property type="entry name" value="Peptidase_M15"/>
    <property type="match status" value="1"/>
</dbReference>
<feature type="region of interest" description="Disordered" evidence="1">
    <location>
        <begin position="1"/>
        <end position="51"/>
    </location>
</feature>
<dbReference type="Gene3D" id="3.30.1380.10">
    <property type="match status" value="1"/>
</dbReference>